<keyword evidence="8" id="KW-1185">Reference proteome</keyword>
<feature type="transmembrane region" description="Helical" evidence="6">
    <location>
        <begin position="146"/>
        <end position="164"/>
    </location>
</feature>
<reference evidence="7 8" key="1">
    <citation type="submission" date="2021-06" db="EMBL/GenBank/DDBJ databases">
        <title>Ecological speciation of a Streptomyces species isolated from different habitats and geographic origins.</title>
        <authorList>
            <person name="Wang J."/>
        </authorList>
    </citation>
    <scope>NUCLEOTIDE SEQUENCE [LARGE SCALE GENOMIC DNA]</scope>
    <source>
        <strain evidence="7 8">FXJ8.012</strain>
    </source>
</reference>
<dbReference type="RefSeq" id="WP_031042716.1">
    <property type="nucleotide sequence ID" value="NZ_BNEF01000003.1"/>
</dbReference>
<keyword evidence="4 6" id="KW-0472">Membrane</keyword>
<dbReference type="PANTHER" id="PTHR42038:SF2">
    <property type="entry name" value="TERPENE CYCLASE AUSL"/>
    <property type="match status" value="1"/>
</dbReference>
<feature type="transmembrane region" description="Helical" evidence="6">
    <location>
        <begin position="118"/>
        <end position="140"/>
    </location>
</feature>
<dbReference type="Pfam" id="PF25129">
    <property type="entry name" value="Pyr4-TMTC"/>
    <property type="match status" value="1"/>
</dbReference>
<evidence type="ECO:0000256" key="4">
    <source>
        <dbReference type="ARBA" id="ARBA00023136"/>
    </source>
</evidence>
<feature type="transmembrane region" description="Helical" evidence="6">
    <location>
        <begin position="202"/>
        <end position="220"/>
    </location>
</feature>
<comment type="subcellular location">
    <subcellularLocation>
        <location evidence="1">Membrane</location>
        <topology evidence="1">Multi-pass membrane protein</topology>
    </subcellularLocation>
</comment>
<organism evidence="7 8">
    <name type="scientific">Streptomyces olivaceus</name>
    <dbReference type="NCBI Taxonomy" id="47716"/>
    <lineage>
        <taxon>Bacteria</taxon>
        <taxon>Bacillati</taxon>
        <taxon>Actinomycetota</taxon>
        <taxon>Actinomycetes</taxon>
        <taxon>Kitasatosporales</taxon>
        <taxon>Streptomycetaceae</taxon>
        <taxon>Streptomyces</taxon>
    </lineage>
</organism>
<protein>
    <submittedName>
        <fullName evidence="7">Uncharacterized protein</fullName>
    </submittedName>
</protein>
<dbReference type="GeneID" id="69760216"/>
<feature type="compositionally biased region" description="Low complexity" evidence="5">
    <location>
        <begin position="245"/>
        <end position="256"/>
    </location>
</feature>
<feature type="region of interest" description="Disordered" evidence="5">
    <location>
        <begin position="245"/>
        <end position="271"/>
    </location>
</feature>
<dbReference type="Proteomes" id="UP000758701">
    <property type="component" value="Unassembled WGS sequence"/>
</dbReference>
<comment type="caution">
    <text evidence="7">The sequence shown here is derived from an EMBL/GenBank/DDBJ whole genome shotgun (WGS) entry which is preliminary data.</text>
</comment>
<evidence type="ECO:0000256" key="5">
    <source>
        <dbReference type="SAM" id="MobiDB-lite"/>
    </source>
</evidence>
<dbReference type="PANTHER" id="PTHR42038">
    <property type="match status" value="1"/>
</dbReference>
<keyword evidence="2 6" id="KW-0812">Transmembrane</keyword>
<feature type="transmembrane region" description="Helical" evidence="6">
    <location>
        <begin position="176"/>
        <end position="196"/>
    </location>
</feature>
<dbReference type="EMBL" id="JAHSTP010000004">
    <property type="protein sequence ID" value="MBZ6152373.1"/>
    <property type="molecule type" value="Genomic_DNA"/>
</dbReference>
<evidence type="ECO:0000256" key="2">
    <source>
        <dbReference type="ARBA" id="ARBA00022692"/>
    </source>
</evidence>
<gene>
    <name evidence="7" type="ORF">KVH32_14545</name>
</gene>
<feature type="transmembrane region" description="Helical" evidence="6">
    <location>
        <begin position="59"/>
        <end position="77"/>
    </location>
</feature>
<evidence type="ECO:0000256" key="1">
    <source>
        <dbReference type="ARBA" id="ARBA00004141"/>
    </source>
</evidence>
<dbReference type="InterPro" id="IPR039020">
    <property type="entry name" value="PaxB-like"/>
</dbReference>
<sequence length="271" mass="29237">MVWLPPFLIPMSEVPPVTVGAADVSDLLFAAVAGPTALGWMVTYVLAIRQARRDGRTGIPAYLIAVNIAWEFSLTFLLEQTPTQRQINFLWLVFNVFLFAQALRYGPRDYPGLSARTFRWTLAGVLVWASVVVMVGANELHDVDGMYTGMIIQVPLSAAFILMLRRRGSSAGQSMHIAVAKTVGSLFAGLTAVIVYPSHHLLQVLVPTYVVLDVAYVVLLRRTMLREGRPLWAFRHPAAGAGVPAGTPAPAAGRAPVSRAGAGSRSDDATA</sequence>
<keyword evidence="3 6" id="KW-1133">Transmembrane helix</keyword>
<accession>A0ABS7W4J4</accession>
<evidence type="ECO:0000313" key="7">
    <source>
        <dbReference type="EMBL" id="MBZ6152373.1"/>
    </source>
</evidence>
<feature type="transmembrane region" description="Helical" evidence="6">
    <location>
        <begin position="27"/>
        <end position="47"/>
    </location>
</feature>
<evidence type="ECO:0000256" key="6">
    <source>
        <dbReference type="SAM" id="Phobius"/>
    </source>
</evidence>
<name>A0ABS7W4J4_STROV</name>
<proteinExistence type="predicted"/>
<evidence type="ECO:0000313" key="8">
    <source>
        <dbReference type="Proteomes" id="UP000758701"/>
    </source>
</evidence>
<evidence type="ECO:0000256" key="3">
    <source>
        <dbReference type="ARBA" id="ARBA00022989"/>
    </source>
</evidence>
<feature type="transmembrane region" description="Helical" evidence="6">
    <location>
        <begin position="89"/>
        <end position="106"/>
    </location>
</feature>